<dbReference type="AlphaFoldDB" id="A0A377NLF1"/>
<organism evidence="2 3">
    <name type="scientific">Ewingella americana</name>
    <dbReference type="NCBI Taxonomy" id="41202"/>
    <lineage>
        <taxon>Bacteria</taxon>
        <taxon>Pseudomonadati</taxon>
        <taxon>Pseudomonadota</taxon>
        <taxon>Gammaproteobacteria</taxon>
        <taxon>Enterobacterales</taxon>
        <taxon>Yersiniaceae</taxon>
        <taxon>Ewingella</taxon>
    </lineage>
</organism>
<protein>
    <submittedName>
        <fullName evidence="2">Phosphomethylpyrimidine synthase</fullName>
        <ecNumber evidence="2">4.1.99.17</ecNumber>
    </submittedName>
</protein>
<dbReference type="GO" id="GO:0070284">
    <property type="term" value="F:phosphomethylpyrimidine synthase activity"/>
    <property type="evidence" value="ECO:0007669"/>
    <property type="project" value="UniProtKB-EC"/>
</dbReference>
<name>A0A377NLF1_9GAMM</name>
<reference evidence="2 3" key="1">
    <citation type="submission" date="2018-06" db="EMBL/GenBank/DDBJ databases">
        <authorList>
            <consortium name="Pathogen Informatics"/>
            <person name="Doyle S."/>
        </authorList>
    </citation>
    <scope>NUCLEOTIDE SEQUENCE [LARGE SCALE GENOMIC DNA]</scope>
    <source>
        <strain evidence="2 3">NCTC12157</strain>
    </source>
</reference>
<sequence length="71" mass="8159">MSSTQLNTPKKPVNRREQRAEAQDFIDSLQGVAFPNSKRIYLQGERADVRVRCVRSNSADAHQRHQRQPAL</sequence>
<keyword evidence="2" id="KW-0456">Lyase</keyword>
<evidence type="ECO:0000313" key="3">
    <source>
        <dbReference type="Proteomes" id="UP000254304"/>
    </source>
</evidence>
<evidence type="ECO:0000256" key="1">
    <source>
        <dbReference type="SAM" id="MobiDB-lite"/>
    </source>
</evidence>
<dbReference type="Proteomes" id="UP000254304">
    <property type="component" value="Unassembled WGS sequence"/>
</dbReference>
<gene>
    <name evidence="2" type="primary">thiC_1</name>
    <name evidence="2" type="ORF">NCTC12157_04586</name>
</gene>
<accession>A0A377NLF1</accession>
<evidence type="ECO:0000313" key="2">
    <source>
        <dbReference type="EMBL" id="STQ46786.1"/>
    </source>
</evidence>
<proteinExistence type="predicted"/>
<dbReference type="EMBL" id="UGGO01000001">
    <property type="protein sequence ID" value="STQ46786.1"/>
    <property type="molecule type" value="Genomic_DNA"/>
</dbReference>
<dbReference type="EC" id="4.1.99.17" evidence="2"/>
<feature type="region of interest" description="Disordered" evidence="1">
    <location>
        <begin position="1"/>
        <end position="21"/>
    </location>
</feature>